<evidence type="ECO:0000313" key="2">
    <source>
        <dbReference type="EMBL" id="KAF0690470.1"/>
    </source>
</evidence>
<reference evidence="2" key="2">
    <citation type="submission" date="2019-06" db="EMBL/GenBank/DDBJ databases">
        <title>Genomics analysis of Aphanomyces spp. identifies a new class of oomycete effector associated with host adaptation.</title>
        <authorList>
            <person name="Gaulin E."/>
        </authorList>
    </citation>
    <scope>NUCLEOTIDE SEQUENCE</scope>
    <source>
        <strain evidence="2">CBS 578.67</strain>
    </source>
</reference>
<feature type="transmembrane region" description="Helical" evidence="1">
    <location>
        <begin position="6"/>
        <end position="26"/>
    </location>
</feature>
<proteinExistence type="predicted"/>
<dbReference type="EMBL" id="VJMH01006377">
    <property type="protein sequence ID" value="KAF0690470.1"/>
    <property type="molecule type" value="Genomic_DNA"/>
</dbReference>
<keyword evidence="1" id="KW-1133">Transmembrane helix</keyword>
<dbReference type="AlphaFoldDB" id="A0A485LAV8"/>
<dbReference type="Proteomes" id="UP000332933">
    <property type="component" value="Unassembled WGS sequence"/>
</dbReference>
<protein>
    <submittedName>
        <fullName evidence="3">Aste57867_18126 protein</fullName>
    </submittedName>
</protein>
<organism evidence="3 4">
    <name type="scientific">Aphanomyces stellatus</name>
    <dbReference type="NCBI Taxonomy" id="120398"/>
    <lineage>
        <taxon>Eukaryota</taxon>
        <taxon>Sar</taxon>
        <taxon>Stramenopiles</taxon>
        <taxon>Oomycota</taxon>
        <taxon>Saprolegniomycetes</taxon>
        <taxon>Saprolegniales</taxon>
        <taxon>Verrucalvaceae</taxon>
        <taxon>Aphanomyces</taxon>
    </lineage>
</organism>
<keyword evidence="1" id="KW-0472">Membrane</keyword>
<evidence type="ECO:0000313" key="3">
    <source>
        <dbReference type="EMBL" id="VFT94864.1"/>
    </source>
</evidence>
<evidence type="ECO:0000313" key="4">
    <source>
        <dbReference type="Proteomes" id="UP000332933"/>
    </source>
</evidence>
<keyword evidence="1" id="KW-0812">Transmembrane</keyword>
<gene>
    <name evidence="3" type="primary">Aste57867_18126</name>
    <name evidence="2" type="ORF">As57867_018064</name>
    <name evidence="3" type="ORF">ASTE57867_18126</name>
</gene>
<accession>A0A485LAV8</accession>
<name>A0A485LAV8_9STRA</name>
<keyword evidence="4" id="KW-1185">Reference proteome</keyword>
<reference evidence="3 4" key="1">
    <citation type="submission" date="2019-03" db="EMBL/GenBank/DDBJ databases">
        <authorList>
            <person name="Gaulin E."/>
            <person name="Dumas B."/>
        </authorList>
    </citation>
    <scope>NUCLEOTIDE SEQUENCE [LARGE SCALE GENOMIC DNA]</scope>
    <source>
        <strain evidence="3">CBS 568.67</strain>
    </source>
</reference>
<dbReference type="EMBL" id="CAADRA010006398">
    <property type="protein sequence ID" value="VFT94864.1"/>
    <property type="molecule type" value="Genomic_DNA"/>
</dbReference>
<sequence length="134" mass="14580">MVLAIAPDNGLGAALALVCAALLLIYKPQCILWVASSLKCLLAASPSFLVPCVSAASSGHFNVVLEKHHPRVEDLQLPRRASMVSMTIVDGMLQTVLLWRRWWDADRPSVSDFVVSNLLRVFRNPTANEPTSAA</sequence>
<evidence type="ECO:0000256" key="1">
    <source>
        <dbReference type="SAM" id="Phobius"/>
    </source>
</evidence>